<feature type="transmembrane region" description="Helical" evidence="6">
    <location>
        <begin position="97"/>
        <end position="115"/>
    </location>
</feature>
<reference evidence="9" key="1">
    <citation type="submission" date="2016-03" db="EMBL/GenBank/DDBJ databases">
        <authorList>
            <person name="Oger P.M."/>
        </authorList>
    </citation>
    <scope>NUCLEOTIDE SEQUENCE [LARGE SCALE GENOMIC DNA]</scope>
    <source>
        <strain evidence="9">OG-1</strain>
    </source>
</reference>
<dbReference type="GO" id="GO:0005886">
    <property type="term" value="C:plasma membrane"/>
    <property type="evidence" value="ECO:0007669"/>
    <property type="project" value="UniProtKB-SubCell"/>
</dbReference>
<feature type="transmembrane region" description="Helical" evidence="6">
    <location>
        <begin position="121"/>
        <end position="139"/>
    </location>
</feature>
<dbReference type="InterPro" id="IPR007168">
    <property type="entry name" value="Phageshock_PspC_N"/>
</dbReference>
<comment type="subcellular location">
    <subcellularLocation>
        <location evidence="1">Cell membrane</location>
        <topology evidence="1">Single-pass membrane protein</topology>
    </subcellularLocation>
</comment>
<keyword evidence="9" id="KW-1185">Reference proteome</keyword>
<dbReference type="Proteomes" id="UP000073604">
    <property type="component" value="Chromosome"/>
</dbReference>
<keyword evidence="5 6" id="KW-0472">Membrane</keyword>
<dbReference type="RefSeq" id="WP_062387886.1">
    <property type="nucleotide sequence ID" value="NZ_CP014750.1"/>
</dbReference>
<evidence type="ECO:0000313" key="9">
    <source>
        <dbReference type="Proteomes" id="UP000073604"/>
    </source>
</evidence>
<gene>
    <name evidence="8" type="ORF">A0127_03200</name>
</gene>
<dbReference type="GeneID" id="27139520"/>
<dbReference type="KEGG" id="tpep:A0127_03200"/>
<evidence type="ECO:0000256" key="2">
    <source>
        <dbReference type="ARBA" id="ARBA00022475"/>
    </source>
</evidence>
<dbReference type="PANTHER" id="PTHR33885">
    <property type="entry name" value="PHAGE SHOCK PROTEIN C"/>
    <property type="match status" value="1"/>
</dbReference>
<sequence length="143" mass="15424">MKKKLVRSKKNRIFLGVLGGIAEYLEVDPTIVRLIFVVLFAVNPGVMTLAYLLAALVMPEESSEEEGTDLGKKLEDVIKEAGESLDAVVHEDSTSRIVALVLILLGAILLVDSAFRVLPVVGFKTLLAVVLLVIGVVLLKEGE</sequence>
<accession>A0A142CTZ2</accession>
<evidence type="ECO:0000256" key="6">
    <source>
        <dbReference type="SAM" id="Phobius"/>
    </source>
</evidence>
<evidence type="ECO:0000313" key="8">
    <source>
        <dbReference type="EMBL" id="AMQ18244.1"/>
    </source>
</evidence>
<dbReference type="AlphaFoldDB" id="A0A142CTZ2"/>
<dbReference type="EMBL" id="CP014750">
    <property type="protein sequence ID" value="AMQ18244.1"/>
    <property type="molecule type" value="Genomic_DNA"/>
</dbReference>
<name>A0A142CTZ2_9EURY</name>
<keyword evidence="3 6" id="KW-0812">Transmembrane</keyword>
<dbReference type="STRING" id="53952.A0127_03200"/>
<evidence type="ECO:0000256" key="4">
    <source>
        <dbReference type="ARBA" id="ARBA00022989"/>
    </source>
</evidence>
<evidence type="ECO:0000256" key="5">
    <source>
        <dbReference type="ARBA" id="ARBA00023136"/>
    </source>
</evidence>
<feature type="domain" description="Phage shock protein PspC N-terminal" evidence="7">
    <location>
        <begin position="3"/>
        <end position="61"/>
    </location>
</feature>
<evidence type="ECO:0000256" key="1">
    <source>
        <dbReference type="ARBA" id="ARBA00004162"/>
    </source>
</evidence>
<feature type="transmembrane region" description="Helical" evidence="6">
    <location>
        <begin position="32"/>
        <end position="54"/>
    </location>
</feature>
<organism evidence="8 9">
    <name type="scientific">Thermococcus peptonophilus</name>
    <dbReference type="NCBI Taxonomy" id="53952"/>
    <lineage>
        <taxon>Archaea</taxon>
        <taxon>Methanobacteriati</taxon>
        <taxon>Methanobacteriota</taxon>
        <taxon>Thermococci</taxon>
        <taxon>Thermococcales</taxon>
        <taxon>Thermococcaceae</taxon>
        <taxon>Thermococcus</taxon>
    </lineage>
</organism>
<evidence type="ECO:0000259" key="7">
    <source>
        <dbReference type="Pfam" id="PF04024"/>
    </source>
</evidence>
<proteinExistence type="predicted"/>
<dbReference type="OrthoDB" id="103681at2157"/>
<keyword evidence="2" id="KW-1003">Cell membrane</keyword>
<protein>
    <submittedName>
        <fullName evidence="8">Transcriptional regulator</fullName>
    </submittedName>
</protein>
<dbReference type="Pfam" id="PF04024">
    <property type="entry name" value="PspC"/>
    <property type="match status" value="1"/>
</dbReference>
<keyword evidence="4 6" id="KW-1133">Transmembrane helix</keyword>
<dbReference type="PANTHER" id="PTHR33885:SF3">
    <property type="entry name" value="PHAGE SHOCK PROTEIN C"/>
    <property type="match status" value="1"/>
</dbReference>
<dbReference type="InterPro" id="IPR052027">
    <property type="entry name" value="PspC"/>
</dbReference>
<evidence type="ECO:0000256" key="3">
    <source>
        <dbReference type="ARBA" id="ARBA00022692"/>
    </source>
</evidence>